<protein>
    <submittedName>
        <fullName evidence="1">Uncharacterized protein</fullName>
    </submittedName>
</protein>
<sequence>MTRRRTRCVTRRDFTSFTVHGTSVNSGSFPDRRRFFVMVRPSKTSKKSTVQRKISEWLSVKPAPVRKKFSVAEAFARCPLDIIRLVVEIAARDNRKAAWNLCSTCRLFSEWTRRIVYEMVSLTKGTSGWTAFCDAFELLPTSSYPFIKYLSLRLRYFPIAFDFGLLKKCTDLRSLLLLIDKEEFDPSFYTESPLWQPDCVAPLELVLSRVSTDRPPLNMLRSADGVLAPCTRGCTHLVVNMGEEFYQGLTLLEIPTVTHLCLVTEDSSFFEEFAQRIKLNLDVLPPRLQQLVLISEEVIEPGPPNFYPNGRHPLEVVDPRIVILRMRRNGMAEWKAAASGEGGVWVRADRRLKRMDSPAAKSARSYEIILFRNG</sequence>
<organism evidence="1 2">
    <name type="scientific">Sistotremastrum suecicum HHB10207 ss-3</name>
    <dbReference type="NCBI Taxonomy" id="1314776"/>
    <lineage>
        <taxon>Eukaryota</taxon>
        <taxon>Fungi</taxon>
        <taxon>Dikarya</taxon>
        <taxon>Basidiomycota</taxon>
        <taxon>Agaricomycotina</taxon>
        <taxon>Agaricomycetes</taxon>
        <taxon>Sistotremastrales</taxon>
        <taxon>Sistotremastraceae</taxon>
        <taxon>Sistotremastrum</taxon>
    </lineage>
</organism>
<evidence type="ECO:0000313" key="1">
    <source>
        <dbReference type="EMBL" id="KZT40465.1"/>
    </source>
</evidence>
<dbReference type="AlphaFoldDB" id="A0A166FB30"/>
<reference evidence="1 2" key="1">
    <citation type="journal article" date="2016" name="Mol. Biol. Evol.">
        <title>Comparative Genomics of Early-Diverging Mushroom-Forming Fungi Provides Insights into the Origins of Lignocellulose Decay Capabilities.</title>
        <authorList>
            <person name="Nagy L.G."/>
            <person name="Riley R."/>
            <person name="Tritt A."/>
            <person name="Adam C."/>
            <person name="Daum C."/>
            <person name="Floudas D."/>
            <person name="Sun H."/>
            <person name="Yadav J.S."/>
            <person name="Pangilinan J."/>
            <person name="Larsson K.H."/>
            <person name="Matsuura K."/>
            <person name="Barry K."/>
            <person name="Labutti K."/>
            <person name="Kuo R."/>
            <person name="Ohm R.A."/>
            <person name="Bhattacharya S.S."/>
            <person name="Shirouzu T."/>
            <person name="Yoshinaga Y."/>
            <person name="Martin F.M."/>
            <person name="Grigoriev I.V."/>
            <person name="Hibbett D.S."/>
        </authorList>
    </citation>
    <scope>NUCLEOTIDE SEQUENCE [LARGE SCALE GENOMIC DNA]</scope>
    <source>
        <strain evidence="1 2">HHB10207 ss-3</strain>
    </source>
</reference>
<dbReference type="EMBL" id="KV428032">
    <property type="protein sequence ID" value="KZT40465.1"/>
    <property type="molecule type" value="Genomic_DNA"/>
</dbReference>
<proteinExistence type="predicted"/>
<dbReference type="OrthoDB" id="2995911at2759"/>
<accession>A0A166FB30</accession>
<dbReference type="Proteomes" id="UP000076798">
    <property type="component" value="Unassembled WGS sequence"/>
</dbReference>
<gene>
    <name evidence="1" type="ORF">SISSUDRAFT_480239</name>
</gene>
<evidence type="ECO:0000313" key="2">
    <source>
        <dbReference type="Proteomes" id="UP000076798"/>
    </source>
</evidence>
<name>A0A166FB30_9AGAM</name>
<keyword evidence="2" id="KW-1185">Reference proteome</keyword>